<keyword evidence="2" id="KW-1185">Reference proteome</keyword>
<reference evidence="1 2" key="1">
    <citation type="submission" date="2018-05" db="EMBL/GenBank/DDBJ databases">
        <title>Isolation and genomic analyses of lactose-positive bacteria from faecal samples of preterm neonates.</title>
        <authorList>
            <person name="Chen Y."/>
            <person name="Brook T.C."/>
            <person name="O'Neill I."/>
            <person name="Soe C.Z."/>
            <person name="Hall L.J."/>
            <person name="Hoyles L."/>
        </authorList>
    </citation>
    <scope>NUCLEOTIDE SEQUENCE [LARGE SCALE GENOMIC DNA]</scope>
    <source>
        <strain evidence="1 2">P080C CL</strain>
    </source>
</reference>
<gene>
    <name evidence="1" type="ORF">DJ535_13845</name>
</gene>
<accession>A0ABY2PSY4</accession>
<sequence>MFAALLVLSCIMYPVDKSLAVASLLSQRSTTTDHIVIARQHFDKLQSYQVLIRSSSVQAESKIIRYSYKKPGFIRMDFTQPHPGAVLTYNPVSNNVKLWPFGLGTLPVLNLSPTNSLIKDERGHRVDQSDIGALLDNIRHLQREGKTAIIGEENVSGRSTTHVCVTGPGTMVVDGVHRYDVWFDNYHRLPVKVLSYDAGGKWLETVLMDAMIINIRFPVDFFTP</sequence>
<dbReference type="Gene3D" id="2.50.20.10">
    <property type="entry name" value="Lipoprotein localisation LolA/LolB/LppX"/>
    <property type="match status" value="1"/>
</dbReference>
<evidence type="ECO:0000313" key="2">
    <source>
        <dbReference type="Proteomes" id="UP000306790"/>
    </source>
</evidence>
<dbReference type="EMBL" id="QFVP01000008">
    <property type="protein sequence ID" value="THE37366.1"/>
    <property type="molecule type" value="Genomic_DNA"/>
</dbReference>
<name>A0ABY2PSY4_9ENTR</name>
<protein>
    <submittedName>
        <fullName evidence="1">DUF1571 domain-containing protein</fullName>
    </submittedName>
</protein>
<dbReference type="Proteomes" id="UP000306790">
    <property type="component" value="Unassembled WGS sequence"/>
</dbReference>
<organism evidence="1 2">
    <name type="scientific">Citrobacter murliniae</name>
    <dbReference type="NCBI Taxonomy" id="67829"/>
    <lineage>
        <taxon>Bacteria</taxon>
        <taxon>Pseudomonadati</taxon>
        <taxon>Pseudomonadota</taxon>
        <taxon>Gammaproteobacteria</taxon>
        <taxon>Enterobacterales</taxon>
        <taxon>Enterobacteriaceae</taxon>
        <taxon>Citrobacter</taxon>
        <taxon>Citrobacter freundii complex</taxon>
    </lineage>
</organism>
<evidence type="ECO:0000313" key="1">
    <source>
        <dbReference type="EMBL" id="THE37366.1"/>
    </source>
</evidence>
<proteinExistence type="predicted"/>
<comment type="caution">
    <text evidence="1">The sequence shown here is derived from an EMBL/GenBank/DDBJ whole genome shotgun (WGS) entry which is preliminary data.</text>
</comment>